<evidence type="ECO:0000313" key="3">
    <source>
        <dbReference type="Proteomes" id="UP001064489"/>
    </source>
</evidence>
<dbReference type="Proteomes" id="UP001064489">
    <property type="component" value="Chromosome 9"/>
</dbReference>
<organism evidence="2 3">
    <name type="scientific">Acer negundo</name>
    <name type="common">Box elder</name>
    <dbReference type="NCBI Taxonomy" id="4023"/>
    <lineage>
        <taxon>Eukaryota</taxon>
        <taxon>Viridiplantae</taxon>
        <taxon>Streptophyta</taxon>
        <taxon>Embryophyta</taxon>
        <taxon>Tracheophyta</taxon>
        <taxon>Spermatophyta</taxon>
        <taxon>Magnoliopsida</taxon>
        <taxon>eudicotyledons</taxon>
        <taxon>Gunneridae</taxon>
        <taxon>Pentapetalae</taxon>
        <taxon>rosids</taxon>
        <taxon>malvids</taxon>
        <taxon>Sapindales</taxon>
        <taxon>Sapindaceae</taxon>
        <taxon>Hippocastanoideae</taxon>
        <taxon>Acereae</taxon>
        <taxon>Acer</taxon>
    </lineage>
</organism>
<feature type="compositionally biased region" description="Polar residues" evidence="1">
    <location>
        <begin position="73"/>
        <end position="90"/>
    </location>
</feature>
<comment type="caution">
    <text evidence="2">The sequence shown here is derived from an EMBL/GenBank/DDBJ whole genome shotgun (WGS) entry which is preliminary data.</text>
</comment>
<dbReference type="AlphaFoldDB" id="A0AAD5JUG9"/>
<sequence>MWVVVSVQMYRTVKSMTKDHQVPGQTDMGSINQSQNNFSHSISQPPPIPPPLISHHSTNNTLQKRQRAGSFPSMETNERTSITNRDGSTLTYSHDLNANDSKAAGRKAALHVSDISAMKERTTLDSSSLSDSSDHHHKLLDLEFTLGRPSWQMDYHADHRQSSNELTLLKC</sequence>
<proteinExistence type="predicted"/>
<evidence type="ECO:0000256" key="1">
    <source>
        <dbReference type="SAM" id="MobiDB-lite"/>
    </source>
</evidence>
<evidence type="ECO:0000313" key="2">
    <source>
        <dbReference type="EMBL" id="KAI9200764.1"/>
    </source>
</evidence>
<gene>
    <name evidence="2" type="ORF">LWI28_012958</name>
</gene>
<protein>
    <submittedName>
        <fullName evidence="2">Uncharacterized protein</fullName>
    </submittedName>
</protein>
<reference evidence="2" key="1">
    <citation type="journal article" date="2022" name="Plant J.">
        <title>Strategies of tolerance reflected in two North American maple genomes.</title>
        <authorList>
            <person name="McEvoy S.L."/>
            <person name="Sezen U.U."/>
            <person name="Trouern-Trend A."/>
            <person name="McMahon S.M."/>
            <person name="Schaberg P.G."/>
            <person name="Yang J."/>
            <person name="Wegrzyn J.L."/>
            <person name="Swenson N.G."/>
        </authorList>
    </citation>
    <scope>NUCLEOTIDE SEQUENCE</scope>
    <source>
        <strain evidence="2">91603</strain>
    </source>
</reference>
<feature type="region of interest" description="Disordered" evidence="1">
    <location>
        <begin position="64"/>
        <end position="90"/>
    </location>
</feature>
<dbReference type="EMBL" id="JAJSOW010000001">
    <property type="protein sequence ID" value="KAI9200764.1"/>
    <property type="molecule type" value="Genomic_DNA"/>
</dbReference>
<keyword evidence="3" id="KW-1185">Reference proteome</keyword>
<reference evidence="2" key="2">
    <citation type="submission" date="2023-02" db="EMBL/GenBank/DDBJ databases">
        <authorList>
            <person name="Swenson N.G."/>
            <person name="Wegrzyn J.L."/>
            <person name="Mcevoy S.L."/>
        </authorList>
    </citation>
    <scope>NUCLEOTIDE SEQUENCE</scope>
    <source>
        <strain evidence="2">91603</strain>
        <tissue evidence="2">Leaf</tissue>
    </source>
</reference>
<accession>A0AAD5JUG9</accession>
<name>A0AAD5JUG9_ACENE</name>